<organism evidence="1">
    <name type="scientific">Trichophyton rubrum CBS 288.86</name>
    <dbReference type="NCBI Taxonomy" id="1215330"/>
    <lineage>
        <taxon>Eukaryota</taxon>
        <taxon>Fungi</taxon>
        <taxon>Dikarya</taxon>
        <taxon>Ascomycota</taxon>
        <taxon>Pezizomycotina</taxon>
        <taxon>Eurotiomycetes</taxon>
        <taxon>Eurotiomycetidae</taxon>
        <taxon>Onygenales</taxon>
        <taxon>Arthrodermataceae</taxon>
        <taxon>Trichophyton</taxon>
    </lineage>
</organism>
<reference evidence="1" key="1">
    <citation type="submission" date="2014-02" db="EMBL/GenBank/DDBJ databases">
        <title>The Genome Sequence of Trichophyton rubrum (morphotype fischeri) CBS 288.86.</title>
        <authorList>
            <consortium name="The Broad Institute Genomics Platform"/>
            <person name="Cuomo C.A."/>
            <person name="White T.C."/>
            <person name="Graser Y."/>
            <person name="Martinez-Rossi N."/>
            <person name="Heitman J."/>
            <person name="Young S.K."/>
            <person name="Zeng Q."/>
            <person name="Gargeya S."/>
            <person name="Abouelleil A."/>
            <person name="Alvarado L."/>
            <person name="Chapman S.B."/>
            <person name="Gainer-Dewar J."/>
            <person name="Goldberg J."/>
            <person name="Griggs A."/>
            <person name="Gujja S."/>
            <person name="Hansen M."/>
            <person name="Howarth C."/>
            <person name="Imamovic A."/>
            <person name="Larimer J."/>
            <person name="Martinez D."/>
            <person name="Murphy C."/>
            <person name="Pearson M.D."/>
            <person name="Persinoti G."/>
            <person name="Poon T."/>
            <person name="Priest M."/>
            <person name="Roberts A.D."/>
            <person name="Saif S."/>
            <person name="Shea T.D."/>
            <person name="Sykes S.N."/>
            <person name="Wortman J."/>
            <person name="Nusbaum C."/>
            <person name="Birren B."/>
        </authorList>
    </citation>
    <scope>NUCLEOTIDE SEQUENCE [LARGE SCALE GENOMIC DNA]</scope>
    <source>
        <strain evidence="1">CBS 288.86</strain>
    </source>
</reference>
<dbReference type="AlphaFoldDB" id="A0A022VXQ2"/>
<protein>
    <submittedName>
        <fullName evidence="1">Uncharacterized protein</fullName>
    </submittedName>
</protein>
<evidence type="ECO:0000313" key="1">
    <source>
        <dbReference type="EMBL" id="EZF50821.1"/>
    </source>
</evidence>
<dbReference type="HOGENOM" id="CLU_2308088_0_0_1"/>
<dbReference type="EMBL" id="KK207876">
    <property type="protein sequence ID" value="EZF50821.1"/>
    <property type="molecule type" value="Genomic_DNA"/>
</dbReference>
<accession>A0A022VXQ2</accession>
<sequence>MKLQTNSSTSLGFFLNLCNPVQMRLYNQVVEMMASRLKNITSRTLKYTLTSYFIRKCRPNEFENISELDQALFLTYSTGPTYLCLPRKAKYIRLNNNTPK</sequence>
<dbReference type="Proteomes" id="UP000023758">
    <property type="component" value="Unassembled WGS sequence"/>
</dbReference>
<proteinExistence type="predicted"/>
<name>A0A022VXQ2_TRIRU</name>
<gene>
    <name evidence="1" type="ORF">H103_05649</name>
</gene>